<dbReference type="PANTHER" id="PTHR30469:SF33">
    <property type="entry name" value="SLR1207 PROTEIN"/>
    <property type="match status" value="1"/>
</dbReference>
<sequence length="398" mass="41414">MKRLAKFVIVLMVLGGAAAAGWWYFFGASQASTVPDTVAVSRGDIETTVLASGVLEASSLVSVGAEVSGTVKAVHVALGDAVSRGDVIAEIDSLNQENAVKSAEAALAGIEAQRRNQEAVLAKAEASLSRQQRLSASSLVSQTDLETAQAAVEQARAQIDQLDAQIAQARLTVDTAQLDLARTRIVAPGDGTVVALLVDEGQTVNANSATPTIAKIANLDTMVIKAEISEADVVKVRPGQRVYFTILGEPDNKIEATLREVEPAPTSIAEDTASSGNAVYYNGLFDVPNPEHRLRIAMTASVTIVLDEARDVLTLPAGLVSRRGPDGGVMVMIYDPASQESRPARVEVGLNNNITAQIVSGLAEGDQVVNATGARLSGSQGPGQRGPGGLGGGMMIRR</sequence>
<proteinExistence type="inferred from homology"/>
<evidence type="ECO:0000256" key="1">
    <source>
        <dbReference type="ARBA" id="ARBA00004236"/>
    </source>
</evidence>
<evidence type="ECO:0000313" key="13">
    <source>
        <dbReference type="Proteomes" id="UP001595613"/>
    </source>
</evidence>
<dbReference type="InterPro" id="IPR030190">
    <property type="entry name" value="MacA_alpha-hairpin_sf"/>
</dbReference>
<dbReference type="InterPro" id="IPR058624">
    <property type="entry name" value="MdtA-like_HH"/>
</dbReference>
<keyword evidence="3" id="KW-1003">Cell membrane</keyword>
<gene>
    <name evidence="12" type="ORF">ACFOOL_02050</name>
</gene>
<dbReference type="Gene3D" id="2.40.30.170">
    <property type="match status" value="1"/>
</dbReference>
<comment type="similarity">
    <text evidence="2">Belongs to the membrane fusion protein (MFP) (TC 8.A.1) family.</text>
</comment>
<evidence type="ECO:0000256" key="5">
    <source>
        <dbReference type="ARBA" id="ARBA00023054"/>
    </source>
</evidence>
<keyword evidence="6" id="KW-0472">Membrane</keyword>
<evidence type="ECO:0000256" key="4">
    <source>
        <dbReference type="ARBA" id="ARBA00022519"/>
    </source>
</evidence>
<feature type="domain" description="Multidrug resistance protein MdtA-like beta-barrel" evidence="11">
    <location>
        <begin position="221"/>
        <end position="307"/>
    </location>
</feature>
<comment type="subcellular location">
    <subcellularLocation>
        <location evidence="1">Cell membrane</location>
    </subcellularLocation>
</comment>
<keyword evidence="13" id="KW-1185">Reference proteome</keyword>
<name>A0ABV7WX98_9HYPH</name>
<dbReference type="Gene3D" id="6.10.140.1990">
    <property type="match status" value="1"/>
</dbReference>
<protein>
    <submittedName>
        <fullName evidence="12">Efflux RND transporter periplasmic adaptor subunit</fullName>
    </submittedName>
</protein>
<dbReference type="RefSeq" id="WP_380094420.1">
    <property type="nucleotide sequence ID" value="NZ_JBHRYD010000001.1"/>
</dbReference>
<dbReference type="InterPro" id="IPR058625">
    <property type="entry name" value="MdtA-like_BSH"/>
</dbReference>
<evidence type="ECO:0000256" key="2">
    <source>
        <dbReference type="ARBA" id="ARBA00009477"/>
    </source>
</evidence>
<evidence type="ECO:0000313" key="12">
    <source>
        <dbReference type="EMBL" id="MFC3703537.1"/>
    </source>
</evidence>
<dbReference type="InterPro" id="IPR058626">
    <property type="entry name" value="MdtA-like_b-barrel"/>
</dbReference>
<feature type="compositionally biased region" description="Gly residues" evidence="8">
    <location>
        <begin position="380"/>
        <end position="398"/>
    </location>
</feature>
<evidence type="ECO:0000259" key="11">
    <source>
        <dbReference type="Pfam" id="PF25944"/>
    </source>
</evidence>
<evidence type="ECO:0000259" key="10">
    <source>
        <dbReference type="Pfam" id="PF25917"/>
    </source>
</evidence>
<dbReference type="EMBL" id="JBHRYD010000001">
    <property type="protein sequence ID" value="MFC3703537.1"/>
    <property type="molecule type" value="Genomic_DNA"/>
</dbReference>
<dbReference type="Pfam" id="PF25944">
    <property type="entry name" value="Beta-barrel_RND"/>
    <property type="match status" value="1"/>
</dbReference>
<evidence type="ECO:0000256" key="3">
    <source>
        <dbReference type="ARBA" id="ARBA00022475"/>
    </source>
</evidence>
<dbReference type="SUPFAM" id="SSF111369">
    <property type="entry name" value="HlyD-like secretion proteins"/>
    <property type="match status" value="1"/>
</dbReference>
<evidence type="ECO:0000256" key="7">
    <source>
        <dbReference type="SAM" id="Coils"/>
    </source>
</evidence>
<dbReference type="PANTHER" id="PTHR30469">
    <property type="entry name" value="MULTIDRUG RESISTANCE PROTEIN MDTA"/>
    <property type="match status" value="1"/>
</dbReference>
<feature type="region of interest" description="Disordered" evidence="8">
    <location>
        <begin position="373"/>
        <end position="398"/>
    </location>
</feature>
<keyword evidence="5 7" id="KW-0175">Coiled coil</keyword>
<evidence type="ECO:0000259" key="9">
    <source>
        <dbReference type="Pfam" id="PF25876"/>
    </source>
</evidence>
<feature type="domain" description="Multidrug resistance protein MdtA-like barrel-sandwich hybrid" evidence="10">
    <location>
        <begin position="61"/>
        <end position="213"/>
    </location>
</feature>
<feature type="coiled-coil region" evidence="7">
    <location>
        <begin position="100"/>
        <end position="179"/>
    </location>
</feature>
<feature type="domain" description="Multidrug resistance protein MdtA-like alpha-helical hairpin" evidence="9">
    <location>
        <begin position="107"/>
        <end position="181"/>
    </location>
</feature>
<evidence type="ECO:0000256" key="8">
    <source>
        <dbReference type="SAM" id="MobiDB-lite"/>
    </source>
</evidence>
<dbReference type="Pfam" id="PF25876">
    <property type="entry name" value="HH_MFP_RND"/>
    <property type="match status" value="1"/>
</dbReference>
<keyword evidence="4" id="KW-0997">Cell inner membrane</keyword>
<dbReference type="Proteomes" id="UP001595613">
    <property type="component" value="Unassembled WGS sequence"/>
</dbReference>
<organism evidence="12 13">
    <name type="scientific">Devosia honganensis</name>
    <dbReference type="NCBI Taxonomy" id="1610527"/>
    <lineage>
        <taxon>Bacteria</taxon>
        <taxon>Pseudomonadati</taxon>
        <taxon>Pseudomonadota</taxon>
        <taxon>Alphaproteobacteria</taxon>
        <taxon>Hyphomicrobiales</taxon>
        <taxon>Devosiaceae</taxon>
        <taxon>Devosia</taxon>
    </lineage>
</organism>
<comment type="caution">
    <text evidence="12">The sequence shown here is derived from an EMBL/GenBank/DDBJ whole genome shotgun (WGS) entry which is preliminary data.</text>
</comment>
<dbReference type="InterPro" id="IPR006143">
    <property type="entry name" value="RND_pump_MFP"/>
</dbReference>
<dbReference type="Gene3D" id="2.40.420.20">
    <property type="match status" value="1"/>
</dbReference>
<evidence type="ECO:0000256" key="6">
    <source>
        <dbReference type="ARBA" id="ARBA00023136"/>
    </source>
</evidence>
<dbReference type="Gene3D" id="2.40.50.100">
    <property type="match status" value="2"/>
</dbReference>
<reference evidence="13" key="1">
    <citation type="journal article" date="2019" name="Int. J. Syst. Evol. Microbiol.">
        <title>The Global Catalogue of Microorganisms (GCM) 10K type strain sequencing project: providing services to taxonomists for standard genome sequencing and annotation.</title>
        <authorList>
            <consortium name="The Broad Institute Genomics Platform"/>
            <consortium name="The Broad Institute Genome Sequencing Center for Infectious Disease"/>
            <person name="Wu L."/>
            <person name="Ma J."/>
        </authorList>
    </citation>
    <scope>NUCLEOTIDE SEQUENCE [LARGE SCALE GENOMIC DNA]</scope>
    <source>
        <strain evidence="13">KCTC 42281</strain>
    </source>
</reference>
<accession>A0ABV7WX98</accession>
<dbReference type="Pfam" id="PF25917">
    <property type="entry name" value="BSH_RND"/>
    <property type="match status" value="1"/>
</dbReference>
<dbReference type="NCBIfam" id="TIGR01730">
    <property type="entry name" value="RND_mfp"/>
    <property type="match status" value="1"/>
</dbReference>